<organism evidence="2 3">
    <name type="scientific">Rhabdobacter roseus</name>
    <dbReference type="NCBI Taxonomy" id="1655419"/>
    <lineage>
        <taxon>Bacteria</taxon>
        <taxon>Pseudomonadati</taxon>
        <taxon>Bacteroidota</taxon>
        <taxon>Cytophagia</taxon>
        <taxon>Cytophagales</taxon>
        <taxon>Cytophagaceae</taxon>
        <taxon>Rhabdobacter</taxon>
    </lineage>
</organism>
<reference evidence="2 3" key="1">
    <citation type="submission" date="2020-08" db="EMBL/GenBank/DDBJ databases">
        <title>Genomic Encyclopedia of Type Strains, Phase IV (KMG-IV): sequencing the most valuable type-strain genomes for metagenomic binning, comparative biology and taxonomic classification.</title>
        <authorList>
            <person name="Goeker M."/>
        </authorList>
    </citation>
    <scope>NUCLEOTIDE SEQUENCE [LARGE SCALE GENOMIC DNA]</scope>
    <source>
        <strain evidence="2 3">DSM 105074</strain>
    </source>
</reference>
<keyword evidence="1" id="KW-0175">Coiled coil</keyword>
<sequence>MKRVAIHKKEGGHYDDLEAIALTSIECLVALQKAQEQLESLIAALEERVDHMDSSVTRALGK</sequence>
<protein>
    <submittedName>
        <fullName evidence="2">Cell division protein ZapA (FtsZ GTPase activity inhibitor)</fullName>
    </submittedName>
</protein>
<feature type="coiled-coil region" evidence="1">
    <location>
        <begin position="28"/>
        <end position="55"/>
    </location>
</feature>
<evidence type="ECO:0000313" key="3">
    <source>
        <dbReference type="Proteomes" id="UP000557307"/>
    </source>
</evidence>
<dbReference type="AlphaFoldDB" id="A0A840TKA3"/>
<evidence type="ECO:0000313" key="2">
    <source>
        <dbReference type="EMBL" id="MBB5283881.1"/>
    </source>
</evidence>
<accession>A0A840TKA3</accession>
<dbReference type="Proteomes" id="UP000557307">
    <property type="component" value="Unassembled WGS sequence"/>
</dbReference>
<name>A0A840TKA3_9BACT</name>
<comment type="caution">
    <text evidence="2">The sequence shown here is derived from an EMBL/GenBank/DDBJ whole genome shotgun (WGS) entry which is preliminary data.</text>
</comment>
<gene>
    <name evidence="2" type="ORF">HNQ92_002007</name>
</gene>
<dbReference type="EMBL" id="JACHGF010000002">
    <property type="protein sequence ID" value="MBB5283881.1"/>
    <property type="molecule type" value="Genomic_DNA"/>
</dbReference>
<proteinExistence type="predicted"/>
<keyword evidence="3" id="KW-1185">Reference proteome</keyword>
<evidence type="ECO:0000256" key="1">
    <source>
        <dbReference type="SAM" id="Coils"/>
    </source>
</evidence>